<dbReference type="Pfam" id="PF17768">
    <property type="entry name" value="RecJ_OB"/>
    <property type="match status" value="1"/>
</dbReference>
<name>A0A1F4ZRW9_9BACT</name>
<dbReference type="Gene3D" id="3.10.310.30">
    <property type="match status" value="1"/>
</dbReference>
<dbReference type="InterPro" id="IPR001667">
    <property type="entry name" value="DDH_dom"/>
</dbReference>
<dbReference type="Proteomes" id="UP000176424">
    <property type="component" value="Unassembled WGS sequence"/>
</dbReference>
<dbReference type="InterPro" id="IPR003156">
    <property type="entry name" value="DHHA1_dom"/>
</dbReference>
<dbReference type="PANTHER" id="PTHR30255:SF2">
    <property type="entry name" value="SINGLE-STRANDED-DNA-SPECIFIC EXONUCLEASE RECJ"/>
    <property type="match status" value="1"/>
</dbReference>
<dbReference type="GO" id="GO:0006310">
    <property type="term" value="P:DNA recombination"/>
    <property type="evidence" value="ECO:0007669"/>
    <property type="project" value="InterPro"/>
</dbReference>
<dbReference type="InterPro" id="IPR041122">
    <property type="entry name" value="RecJ_OB"/>
</dbReference>
<dbReference type="InterPro" id="IPR038763">
    <property type="entry name" value="DHH_sf"/>
</dbReference>
<reference evidence="9 10" key="1">
    <citation type="journal article" date="2016" name="Nat. Commun.">
        <title>Thousands of microbial genomes shed light on interconnected biogeochemical processes in an aquifer system.</title>
        <authorList>
            <person name="Anantharaman K."/>
            <person name="Brown C.T."/>
            <person name="Hug L.A."/>
            <person name="Sharon I."/>
            <person name="Castelle C.J."/>
            <person name="Probst A.J."/>
            <person name="Thomas B.C."/>
            <person name="Singh A."/>
            <person name="Wilkins M.J."/>
            <person name="Karaoz U."/>
            <person name="Brodie E.L."/>
            <person name="Williams K.H."/>
            <person name="Hubbard S.S."/>
            <person name="Banfield J.F."/>
        </authorList>
    </citation>
    <scope>NUCLEOTIDE SEQUENCE [LARGE SCALE GENOMIC DNA]</scope>
</reference>
<accession>A0A1F4ZRW9</accession>
<dbReference type="STRING" id="1797263.A2397_03545"/>
<comment type="similarity">
    <text evidence="1">Belongs to the RecJ family.</text>
</comment>
<dbReference type="Pfam" id="PF01368">
    <property type="entry name" value="DHH"/>
    <property type="match status" value="1"/>
</dbReference>
<keyword evidence="3" id="KW-0540">Nuclease</keyword>
<feature type="non-terminal residue" evidence="9">
    <location>
        <position position="528"/>
    </location>
</feature>
<feature type="domain" description="RecJ OB" evidence="8">
    <location>
        <begin position="429"/>
        <end position="528"/>
    </location>
</feature>
<dbReference type="SUPFAM" id="SSF64182">
    <property type="entry name" value="DHH phosphoesterases"/>
    <property type="match status" value="1"/>
</dbReference>
<dbReference type="Gene3D" id="3.90.1640.30">
    <property type="match status" value="1"/>
</dbReference>
<dbReference type="InterPro" id="IPR004610">
    <property type="entry name" value="RecJ"/>
</dbReference>
<evidence type="ECO:0000256" key="5">
    <source>
        <dbReference type="ARBA" id="ARBA00022839"/>
    </source>
</evidence>
<keyword evidence="5 9" id="KW-0269">Exonuclease</keyword>
<dbReference type="Pfam" id="PF02272">
    <property type="entry name" value="DHHA1"/>
    <property type="match status" value="1"/>
</dbReference>
<dbReference type="PANTHER" id="PTHR30255">
    <property type="entry name" value="SINGLE-STRANDED-DNA-SPECIFIC EXONUCLEASE RECJ"/>
    <property type="match status" value="1"/>
</dbReference>
<evidence type="ECO:0000256" key="3">
    <source>
        <dbReference type="ARBA" id="ARBA00022722"/>
    </source>
</evidence>
<comment type="caution">
    <text evidence="9">The sequence shown here is derived from an EMBL/GenBank/DDBJ whole genome shotgun (WGS) entry which is preliminary data.</text>
</comment>
<dbReference type="GO" id="GO:0008409">
    <property type="term" value="F:5'-3' exonuclease activity"/>
    <property type="evidence" value="ECO:0007669"/>
    <property type="project" value="InterPro"/>
</dbReference>
<evidence type="ECO:0000259" key="7">
    <source>
        <dbReference type="Pfam" id="PF02272"/>
    </source>
</evidence>
<gene>
    <name evidence="9" type="ORF">A2397_03545</name>
</gene>
<dbReference type="GO" id="GO:0006281">
    <property type="term" value="P:DNA repair"/>
    <property type="evidence" value="ECO:0007669"/>
    <property type="project" value="InterPro"/>
</dbReference>
<feature type="domain" description="DHHA1" evidence="7">
    <location>
        <begin position="323"/>
        <end position="412"/>
    </location>
</feature>
<evidence type="ECO:0000313" key="10">
    <source>
        <dbReference type="Proteomes" id="UP000176424"/>
    </source>
</evidence>
<feature type="domain" description="DDH" evidence="6">
    <location>
        <begin position="63"/>
        <end position="202"/>
    </location>
</feature>
<sequence>MSLDDLISVLYKNRGLNTPKDIQEFLSPTHPQNIKPSDLGISQKQLSSAIALIQKHIKKDHPIAVYGDYDVDGLTATAIVWETLHAIYKNTFPHIPHRVTEGYGLSNAGIDHCLDQGAKLIITVDNGIVAFDQVAYAKSRDCDVLVVDHHEKLDSLPKADVFIHSTATSAAGLSWFLAQELRSLYKSNFSAPDSDLLSLVAISVICDLVPLLGINRSFAKYGLEQLNNTTRPGLKALFQLSGLSKKSSIGPYEVGFIIGPRLNASGRLAHALDSLRLLCTTSVQRGFDLAATLESVNSDRQRLTEVSTQNAYSQVSSVDIPDILISADASYNEGIIGLIAAKLVERFHRPSLAISIGTSKCKGSARSIPGFHITDFLRQFSDIFDSVGGHAMAAGFTLPTENLDLFTQKATASASSFITPEMLVKQHRIDARVKLSDLNLDLYSKLEEFAPFGLGNPRPVFASENVSIFGLKRVGASQNHLRFQAESFPAIYFSAPAEIPADISKADIIYSLDLNTFNGLSNLQLLIK</sequence>
<dbReference type="NCBIfam" id="TIGR00644">
    <property type="entry name" value="recJ"/>
    <property type="match status" value="1"/>
</dbReference>
<dbReference type="InterPro" id="IPR051673">
    <property type="entry name" value="SSDNA_exonuclease_RecJ"/>
</dbReference>
<organism evidence="9 10">
    <name type="scientific">Candidatus Amesbacteria bacterium RIFOXYB1_FULL_44_23</name>
    <dbReference type="NCBI Taxonomy" id="1797263"/>
    <lineage>
        <taxon>Bacteria</taxon>
        <taxon>Candidatus Amesiibacteriota</taxon>
    </lineage>
</organism>
<evidence type="ECO:0000256" key="1">
    <source>
        <dbReference type="ARBA" id="ARBA00005915"/>
    </source>
</evidence>
<protein>
    <recommendedName>
        <fullName evidence="2">Single-stranded-DNA-specific exonuclease RecJ</fullName>
    </recommendedName>
</protein>
<evidence type="ECO:0000259" key="8">
    <source>
        <dbReference type="Pfam" id="PF17768"/>
    </source>
</evidence>
<keyword evidence="4" id="KW-0378">Hydrolase</keyword>
<evidence type="ECO:0000313" key="9">
    <source>
        <dbReference type="EMBL" id="OGD09111.1"/>
    </source>
</evidence>
<evidence type="ECO:0000259" key="6">
    <source>
        <dbReference type="Pfam" id="PF01368"/>
    </source>
</evidence>
<dbReference type="AlphaFoldDB" id="A0A1F4ZRW9"/>
<dbReference type="GO" id="GO:0003676">
    <property type="term" value="F:nucleic acid binding"/>
    <property type="evidence" value="ECO:0007669"/>
    <property type="project" value="InterPro"/>
</dbReference>
<dbReference type="EMBL" id="MEXR01000039">
    <property type="protein sequence ID" value="OGD09111.1"/>
    <property type="molecule type" value="Genomic_DNA"/>
</dbReference>
<evidence type="ECO:0000256" key="4">
    <source>
        <dbReference type="ARBA" id="ARBA00022801"/>
    </source>
</evidence>
<evidence type="ECO:0000256" key="2">
    <source>
        <dbReference type="ARBA" id="ARBA00019841"/>
    </source>
</evidence>
<proteinExistence type="inferred from homology"/>